<dbReference type="GO" id="GO:0030042">
    <property type="term" value="P:actin filament depolymerization"/>
    <property type="evidence" value="ECO:0007669"/>
    <property type="project" value="TreeGrafter"/>
</dbReference>
<dbReference type="GO" id="GO:0030864">
    <property type="term" value="C:cortical actin cytoskeleton"/>
    <property type="evidence" value="ECO:0007669"/>
    <property type="project" value="TreeGrafter"/>
</dbReference>
<dbReference type="Proteomes" id="UP000261340">
    <property type="component" value="Unplaced"/>
</dbReference>
<reference evidence="3" key="1">
    <citation type="submission" date="2025-08" db="UniProtKB">
        <authorList>
            <consortium name="Ensembl"/>
        </authorList>
    </citation>
    <scope>IDENTIFICATION</scope>
</reference>
<dbReference type="AlphaFoldDB" id="A0A3Q0R5A2"/>
<dbReference type="SUPFAM" id="SSF50974">
    <property type="entry name" value="Nitrous oxide reductase, N-terminal domain"/>
    <property type="match status" value="1"/>
</dbReference>
<dbReference type="InterPro" id="IPR015943">
    <property type="entry name" value="WD40/YVTN_repeat-like_dom_sf"/>
</dbReference>
<dbReference type="Ensembl" id="ENSACIT00000004529.1">
    <property type="protein sequence ID" value="ENSACIP00000004385.1"/>
    <property type="gene ID" value="ENSACIG00000003481.1"/>
</dbReference>
<dbReference type="GeneTree" id="ENSGT00390000009416"/>
<dbReference type="GO" id="GO:0045214">
    <property type="term" value="P:sarcomere organization"/>
    <property type="evidence" value="ECO:0007669"/>
    <property type="project" value="TreeGrafter"/>
</dbReference>
<dbReference type="PANTHER" id="PTHR19856:SF0">
    <property type="entry name" value="WD REPEAT-CONTAINING PROTEIN 1"/>
    <property type="match status" value="1"/>
</dbReference>
<evidence type="ECO:0000313" key="4">
    <source>
        <dbReference type="Proteomes" id="UP000261340"/>
    </source>
</evidence>
<dbReference type="GO" id="GO:0051015">
    <property type="term" value="F:actin filament binding"/>
    <property type="evidence" value="ECO:0007669"/>
    <property type="project" value="TreeGrafter"/>
</dbReference>
<dbReference type="InterPro" id="IPR011045">
    <property type="entry name" value="N2O_reductase_N"/>
</dbReference>
<dbReference type="PANTHER" id="PTHR19856">
    <property type="entry name" value="WD-REPEATCONTAINING PROTEIN WDR1"/>
    <property type="match status" value="1"/>
</dbReference>
<keyword evidence="1" id="KW-0853">WD repeat</keyword>
<name>A0A3Q0R5A2_AMPCI</name>
<dbReference type="Gene3D" id="2.130.10.10">
    <property type="entry name" value="YVTN repeat-like/Quinoprotein amine dehydrogenase"/>
    <property type="match status" value="1"/>
</dbReference>
<reference evidence="3" key="2">
    <citation type="submission" date="2025-09" db="UniProtKB">
        <authorList>
            <consortium name="Ensembl"/>
        </authorList>
    </citation>
    <scope>IDENTIFICATION</scope>
</reference>
<organism evidence="3 4">
    <name type="scientific">Amphilophus citrinellus</name>
    <name type="common">Midas cichlid</name>
    <name type="synonym">Cichlasoma citrinellum</name>
    <dbReference type="NCBI Taxonomy" id="61819"/>
    <lineage>
        <taxon>Eukaryota</taxon>
        <taxon>Metazoa</taxon>
        <taxon>Chordata</taxon>
        <taxon>Craniata</taxon>
        <taxon>Vertebrata</taxon>
        <taxon>Euteleostomi</taxon>
        <taxon>Actinopterygii</taxon>
        <taxon>Neopterygii</taxon>
        <taxon>Teleostei</taxon>
        <taxon>Neoteleostei</taxon>
        <taxon>Acanthomorphata</taxon>
        <taxon>Ovalentaria</taxon>
        <taxon>Cichlomorphae</taxon>
        <taxon>Cichliformes</taxon>
        <taxon>Cichlidae</taxon>
        <taxon>New World cichlids</taxon>
        <taxon>Cichlasomatinae</taxon>
        <taxon>Heroini</taxon>
        <taxon>Amphilophus</taxon>
    </lineage>
</organism>
<dbReference type="STRING" id="61819.ENSACIP00000004385"/>
<protein>
    <submittedName>
        <fullName evidence="3">Uncharacterized protein</fullName>
    </submittedName>
</protein>
<evidence type="ECO:0000313" key="3">
    <source>
        <dbReference type="Ensembl" id="ENSACIP00000004385.1"/>
    </source>
</evidence>
<keyword evidence="2" id="KW-0677">Repeat</keyword>
<accession>A0A3Q0R5A2</accession>
<proteinExistence type="predicted"/>
<evidence type="ECO:0000256" key="1">
    <source>
        <dbReference type="ARBA" id="ARBA00022574"/>
    </source>
</evidence>
<sequence length="77" mass="8648">MRLLLLVMDERSEFGAVFLWDSGSSVGEVSGHSKLINSVDIRQKRPYRLATASDDTCGSFFEGPPFKFKFTLRVSCI</sequence>
<evidence type="ECO:0000256" key="2">
    <source>
        <dbReference type="ARBA" id="ARBA00022737"/>
    </source>
</evidence>
<keyword evidence="4" id="KW-1185">Reference proteome</keyword>
<dbReference type="GO" id="GO:0040011">
    <property type="term" value="P:locomotion"/>
    <property type="evidence" value="ECO:0007669"/>
    <property type="project" value="TreeGrafter"/>
</dbReference>